<feature type="transmembrane region" description="Helical" evidence="12">
    <location>
        <begin position="329"/>
        <end position="353"/>
    </location>
</feature>
<evidence type="ECO:0000256" key="12">
    <source>
        <dbReference type="SAM" id="Phobius"/>
    </source>
</evidence>
<dbReference type="SUPFAM" id="SSF90123">
    <property type="entry name" value="ABC transporter transmembrane region"/>
    <property type="match status" value="1"/>
</dbReference>
<evidence type="ECO:0000256" key="10">
    <source>
        <dbReference type="ARBA" id="ARBA00023455"/>
    </source>
</evidence>
<comment type="caution">
    <text evidence="15">The sequence shown here is derived from an EMBL/GenBank/DDBJ whole genome shotgun (WGS) entry which is preliminary data.</text>
</comment>
<keyword evidence="7 15" id="KW-0067">ATP-binding</keyword>
<dbReference type="PROSITE" id="PS50893">
    <property type="entry name" value="ABC_TRANSPORTER_2"/>
    <property type="match status" value="1"/>
</dbReference>
<evidence type="ECO:0000256" key="4">
    <source>
        <dbReference type="ARBA" id="ARBA00022519"/>
    </source>
</evidence>
<evidence type="ECO:0000256" key="5">
    <source>
        <dbReference type="ARBA" id="ARBA00022692"/>
    </source>
</evidence>
<keyword evidence="6" id="KW-0547">Nucleotide-binding</keyword>
<evidence type="ECO:0000256" key="9">
    <source>
        <dbReference type="ARBA" id="ARBA00023136"/>
    </source>
</evidence>
<gene>
    <name evidence="15" type="ORF">DDE84_10370</name>
</gene>
<dbReference type="PROSITE" id="PS50929">
    <property type="entry name" value="ABC_TM1F"/>
    <property type="match status" value="1"/>
</dbReference>
<dbReference type="Gene3D" id="1.20.1560.10">
    <property type="entry name" value="ABC transporter type 1, transmembrane domain"/>
    <property type="match status" value="1"/>
</dbReference>
<evidence type="ECO:0000259" key="13">
    <source>
        <dbReference type="PROSITE" id="PS50893"/>
    </source>
</evidence>
<keyword evidence="3" id="KW-1003">Cell membrane</keyword>
<dbReference type="InterPro" id="IPR027417">
    <property type="entry name" value="P-loop_NTPase"/>
</dbReference>
<dbReference type="SMART" id="SM00382">
    <property type="entry name" value="AAA"/>
    <property type="match status" value="1"/>
</dbReference>
<dbReference type="OrthoDB" id="9806127at2"/>
<sequence length="658" mass="70364">MTNATGAPPDSTTADAVNDTVNDTANNAVNDAVSDTSNIAADGQQQAQAQSETAPAPTLEFTKEAKQQAKQETQERKRQLSDMLRPVRSATNLAVVCQAVASFCTILPFVAITQIANALIAGRSGFLGHGAPVTDVHGAVWAGIWLALVGLAGRAVFSTLALGITHFADARMGTFLRRRIVKTLSHAPLGWFTSHSSGVVRKAAIDDIASIHYLVAHASVETTGAACTPIFALIYLFALDWRLALLSIIPLPTYALAYAYMAKDWGAMQVKVNAMIQQISEAAIEFVSGISVVKTFGKTGQAHKKYRDTAQRLSSEYTEYCRPMIMTDAIASVCIMTPVMLMIGLAGGFWMMGLGWVNAIQVFAASLVAATLPAALITVSFGMQSRTEASAAAMRIHDLLETPQLPAPKVPKAPEGNAVVFDHIDFSYTPGNPVLHDISLELQPGTVTALVGPSGSGKSTLATLLPRFFDPERGCVRIGGVDVREIEPTELYKHVGFVLQDVQLVHLSILDNIRLGRPDVTLNQVREVAKLAQIDERIMQLPRGYDSVVGEDAMLSGGEAQRVSIARALLADPPILVLDEATAFADPESEAAIQLALSHLTTGRTLLVIAHRLATIAGADQIVVMKDGRIAEQGTQSELVAAGGLYSSMWREYEEAGR</sequence>
<feature type="domain" description="ABC transporter" evidence="13">
    <location>
        <begin position="419"/>
        <end position="652"/>
    </location>
</feature>
<dbReference type="PANTHER" id="PTHR43394">
    <property type="entry name" value="ATP-DEPENDENT PERMEASE MDL1, MITOCHONDRIAL"/>
    <property type="match status" value="1"/>
</dbReference>
<dbReference type="EMBL" id="QDAG01000011">
    <property type="protein sequence ID" value="KAE8126776.1"/>
    <property type="molecule type" value="Genomic_DNA"/>
</dbReference>
<dbReference type="Gene3D" id="3.40.50.300">
    <property type="entry name" value="P-loop containing nucleotide triphosphate hydrolases"/>
    <property type="match status" value="1"/>
</dbReference>
<dbReference type="AlphaFoldDB" id="A0A5N6RZ60"/>
<dbReference type="Pfam" id="PF00005">
    <property type="entry name" value="ABC_tran"/>
    <property type="match status" value="1"/>
</dbReference>
<accession>A0A5N6RZ60</accession>
<evidence type="ECO:0000256" key="1">
    <source>
        <dbReference type="ARBA" id="ARBA00004429"/>
    </source>
</evidence>
<dbReference type="Pfam" id="PF00664">
    <property type="entry name" value="ABC_membrane"/>
    <property type="match status" value="1"/>
</dbReference>
<dbReference type="InterPro" id="IPR039421">
    <property type="entry name" value="Type_1_exporter"/>
</dbReference>
<dbReference type="GO" id="GO:0005886">
    <property type="term" value="C:plasma membrane"/>
    <property type="evidence" value="ECO:0007669"/>
    <property type="project" value="UniProtKB-SubCell"/>
</dbReference>
<dbReference type="FunFam" id="3.40.50.300:FF:000221">
    <property type="entry name" value="Multidrug ABC transporter ATP-binding protein"/>
    <property type="match status" value="1"/>
</dbReference>
<dbReference type="Proteomes" id="UP000325415">
    <property type="component" value="Unassembled WGS sequence"/>
</dbReference>
<evidence type="ECO:0000256" key="8">
    <source>
        <dbReference type="ARBA" id="ARBA00022989"/>
    </source>
</evidence>
<dbReference type="GO" id="GO:0005524">
    <property type="term" value="F:ATP binding"/>
    <property type="evidence" value="ECO:0007669"/>
    <property type="project" value="UniProtKB-KW"/>
</dbReference>
<keyword evidence="9 12" id="KW-0472">Membrane</keyword>
<evidence type="ECO:0000256" key="2">
    <source>
        <dbReference type="ARBA" id="ARBA00022448"/>
    </source>
</evidence>
<reference evidence="15 16" key="1">
    <citation type="submission" date="2018-04" db="EMBL/GenBank/DDBJ databases">
        <authorList>
            <person name="Eckel V.P."/>
            <person name="Vogel R.F."/>
        </authorList>
    </citation>
    <scope>NUCLEOTIDE SEQUENCE [LARGE SCALE GENOMIC DNA]</scope>
    <source>
        <strain evidence="16">TMW 2.1764</strain>
    </source>
</reference>
<evidence type="ECO:0000256" key="7">
    <source>
        <dbReference type="ARBA" id="ARBA00022840"/>
    </source>
</evidence>
<feature type="transmembrane region" description="Helical" evidence="12">
    <location>
        <begin position="140"/>
        <end position="168"/>
    </location>
</feature>
<feature type="transmembrane region" description="Helical" evidence="12">
    <location>
        <begin position="243"/>
        <end position="261"/>
    </location>
</feature>
<protein>
    <submittedName>
        <fullName evidence="15">ABC transporter ATP-binding protein</fullName>
    </submittedName>
</protein>
<organism evidence="15 16">
    <name type="scientific">Bifidobacterium tibiigranuli</name>
    <dbReference type="NCBI Taxonomy" id="2172043"/>
    <lineage>
        <taxon>Bacteria</taxon>
        <taxon>Bacillati</taxon>
        <taxon>Actinomycetota</taxon>
        <taxon>Actinomycetes</taxon>
        <taxon>Bifidobacteriales</taxon>
        <taxon>Bifidobacteriaceae</taxon>
        <taxon>Bifidobacterium</taxon>
    </lineage>
</organism>
<proteinExistence type="inferred from homology"/>
<feature type="compositionally biased region" description="Low complexity" evidence="11">
    <location>
        <begin position="12"/>
        <end position="56"/>
    </location>
</feature>
<evidence type="ECO:0000313" key="15">
    <source>
        <dbReference type="EMBL" id="KAE8126776.1"/>
    </source>
</evidence>
<evidence type="ECO:0000256" key="3">
    <source>
        <dbReference type="ARBA" id="ARBA00022475"/>
    </source>
</evidence>
<feature type="transmembrane region" description="Helical" evidence="12">
    <location>
        <begin position="359"/>
        <end position="381"/>
    </location>
</feature>
<dbReference type="GeneID" id="78128083"/>
<keyword evidence="16" id="KW-1185">Reference proteome</keyword>
<feature type="transmembrane region" description="Helical" evidence="12">
    <location>
        <begin position="93"/>
        <end position="120"/>
    </location>
</feature>
<dbReference type="InterPro" id="IPR017871">
    <property type="entry name" value="ABC_transporter-like_CS"/>
</dbReference>
<keyword evidence="4" id="KW-0997">Cell inner membrane</keyword>
<keyword evidence="2" id="KW-0813">Transport</keyword>
<dbReference type="GO" id="GO:0015421">
    <property type="term" value="F:ABC-type oligopeptide transporter activity"/>
    <property type="evidence" value="ECO:0007669"/>
    <property type="project" value="TreeGrafter"/>
</dbReference>
<dbReference type="InterPro" id="IPR003439">
    <property type="entry name" value="ABC_transporter-like_ATP-bd"/>
</dbReference>
<evidence type="ECO:0000256" key="11">
    <source>
        <dbReference type="SAM" id="MobiDB-lite"/>
    </source>
</evidence>
<comment type="similarity">
    <text evidence="10">Belongs to the ABC transporter superfamily. Siderophore-Fe(3+) uptake transporter (SIUT) (TC 3.A.1.21) family.</text>
</comment>
<name>A0A5N6RZ60_9BIFI</name>
<evidence type="ECO:0000313" key="16">
    <source>
        <dbReference type="Proteomes" id="UP000325415"/>
    </source>
</evidence>
<dbReference type="GO" id="GO:0016887">
    <property type="term" value="F:ATP hydrolysis activity"/>
    <property type="evidence" value="ECO:0007669"/>
    <property type="project" value="InterPro"/>
</dbReference>
<dbReference type="PANTHER" id="PTHR43394:SF1">
    <property type="entry name" value="ATP-BINDING CASSETTE SUB-FAMILY B MEMBER 10, MITOCHONDRIAL"/>
    <property type="match status" value="1"/>
</dbReference>
<keyword evidence="5 12" id="KW-0812">Transmembrane</keyword>
<dbReference type="InterPro" id="IPR011527">
    <property type="entry name" value="ABC1_TM_dom"/>
</dbReference>
<feature type="region of interest" description="Disordered" evidence="11">
    <location>
        <begin position="1"/>
        <end position="57"/>
    </location>
</feature>
<feature type="transmembrane region" description="Helical" evidence="12">
    <location>
        <begin position="211"/>
        <end position="237"/>
    </location>
</feature>
<dbReference type="RefSeq" id="WP_152581618.1">
    <property type="nucleotide sequence ID" value="NZ_JALCMO010000004.1"/>
</dbReference>
<evidence type="ECO:0000259" key="14">
    <source>
        <dbReference type="PROSITE" id="PS50929"/>
    </source>
</evidence>
<evidence type="ECO:0000256" key="6">
    <source>
        <dbReference type="ARBA" id="ARBA00022741"/>
    </source>
</evidence>
<dbReference type="CDD" id="cd07346">
    <property type="entry name" value="ABC_6TM_exporters"/>
    <property type="match status" value="1"/>
</dbReference>
<dbReference type="SUPFAM" id="SSF52540">
    <property type="entry name" value="P-loop containing nucleoside triphosphate hydrolases"/>
    <property type="match status" value="1"/>
</dbReference>
<comment type="subcellular location">
    <subcellularLocation>
        <location evidence="1">Cell inner membrane</location>
        <topology evidence="1">Multi-pass membrane protein</topology>
    </subcellularLocation>
</comment>
<dbReference type="InterPro" id="IPR003593">
    <property type="entry name" value="AAA+_ATPase"/>
</dbReference>
<dbReference type="PROSITE" id="PS00211">
    <property type="entry name" value="ABC_TRANSPORTER_1"/>
    <property type="match status" value="1"/>
</dbReference>
<keyword evidence="8 12" id="KW-1133">Transmembrane helix</keyword>
<dbReference type="InterPro" id="IPR036640">
    <property type="entry name" value="ABC1_TM_sf"/>
</dbReference>
<feature type="domain" description="ABC transmembrane type-1" evidence="14">
    <location>
        <begin position="93"/>
        <end position="388"/>
    </location>
</feature>